<sequence>MNIVPPALEEQIKRVDRQRSLAIGIGLGLLAAWSFFRLFWLIYVSMTFGWFMGAMAFHFVLWGVIGAVAAVGATGFLRRYLQASDT</sequence>
<evidence type="ECO:0000313" key="2">
    <source>
        <dbReference type="EMBL" id="GFG65210.1"/>
    </source>
</evidence>
<evidence type="ECO:0000313" key="5">
    <source>
        <dbReference type="Proteomes" id="UP000663583"/>
    </source>
</evidence>
<dbReference type="EMBL" id="BLKU01000003">
    <property type="protein sequence ID" value="GFG65210.1"/>
    <property type="molecule type" value="Genomic_DNA"/>
</dbReference>
<keyword evidence="1" id="KW-1133">Transmembrane helix</keyword>
<reference evidence="2 4" key="1">
    <citation type="journal article" date="2019" name="Emerg. Microbes Infect.">
        <title>Comprehensive subspecies identification of 175 nontuberculous mycobacteria species based on 7547 genomic profiles.</title>
        <authorList>
            <person name="Matsumoto Y."/>
            <person name="Kinjo T."/>
            <person name="Motooka D."/>
            <person name="Nabeya D."/>
            <person name="Jung N."/>
            <person name="Uechi K."/>
            <person name="Horii T."/>
            <person name="Iida T."/>
            <person name="Fujita J."/>
            <person name="Nakamura S."/>
        </authorList>
    </citation>
    <scope>NUCLEOTIDE SEQUENCE [LARGE SCALE GENOMIC DNA]</scope>
    <source>
        <strain evidence="2 4">JCM 13573</strain>
    </source>
</reference>
<keyword evidence="1" id="KW-0472">Membrane</keyword>
<keyword evidence="4" id="KW-1185">Reference proteome</keyword>
<dbReference type="Proteomes" id="UP000465306">
    <property type="component" value="Unassembled WGS sequence"/>
</dbReference>
<evidence type="ECO:0000313" key="4">
    <source>
        <dbReference type="Proteomes" id="UP000465306"/>
    </source>
</evidence>
<protein>
    <submittedName>
        <fullName evidence="3">Uncharacterized protein</fullName>
    </submittedName>
</protein>
<evidence type="ECO:0000313" key="3">
    <source>
        <dbReference type="EMBL" id="QPI35738.1"/>
    </source>
</evidence>
<keyword evidence="1" id="KW-0812">Transmembrane</keyword>
<organism evidence="3 5">
    <name type="scientific">Mycobacterium kubicae</name>
    <dbReference type="NCBI Taxonomy" id="120959"/>
    <lineage>
        <taxon>Bacteria</taxon>
        <taxon>Bacillati</taxon>
        <taxon>Actinomycetota</taxon>
        <taxon>Actinomycetes</taxon>
        <taxon>Mycobacteriales</taxon>
        <taxon>Mycobacteriaceae</taxon>
        <taxon>Mycobacterium</taxon>
        <taxon>Mycobacterium simiae complex</taxon>
    </lineage>
</organism>
<dbReference type="KEGG" id="mku:I2456_14085"/>
<accession>A0AAX1J5M6</accession>
<dbReference type="Proteomes" id="UP000663583">
    <property type="component" value="Chromosome"/>
</dbReference>
<feature type="transmembrane region" description="Helical" evidence="1">
    <location>
        <begin position="55"/>
        <end position="77"/>
    </location>
</feature>
<name>A0AAX1J5M6_9MYCO</name>
<feature type="transmembrane region" description="Helical" evidence="1">
    <location>
        <begin position="21"/>
        <end position="43"/>
    </location>
</feature>
<reference evidence="2" key="2">
    <citation type="submission" date="2020-02" db="EMBL/GenBank/DDBJ databases">
        <authorList>
            <person name="Matsumoto Y."/>
            <person name="Kinjo T."/>
            <person name="Motooka D."/>
            <person name="Nabeya D."/>
            <person name="Jung N."/>
            <person name="Uechi K."/>
            <person name="Horii T."/>
            <person name="Iida T."/>
            <person name="Fujita J."/>
            <person name="Nakamura S."/>
        </authorList>
    </citation>
    <scope>NUCLEOTIDE SEQUENCE</scope>
    <source>
        <strain evidence="2">JCM 13573</strain>
    </source>
</reference>
<dbReference type="RefSeq" id="WP_068164284.1">
    <property type="nucleotide sequence ID" value="NZ_BLKU01000003.1"/>
</dbReference>
<dbReference type="AlphaFoldDB" id="A0AAX1J5M6"/>
<gene>
    <name evidence="3" type="ORF">I2456_14085</name>
    <name evidence="2" type="ORF">MKUB_27000</name>
</gene>
<reference evidence="3" key="3">
    <citation type="submission" date="2020-11" db="EMBL/GenBank/DDBJ databases">
        <title>Intraspecies plasmid and genomic variation of Mycobacterium kubicae revealed by the complete genome sequences of two clinical isolates.</title>
        <authorList>
            <person name="Hendrix J.R."/>
            <person name="Epperson L.E."/>
            <person name="Honda J.R."/>
            <person name="Strong M."/>
        </authorList>
    </citation>
    <scope>NUCLEOTIDE SEQUENCE</scope>
    <source>
        <strain evidence="3">JCM 13573</strain>
    </source>
</reference>
<proteinExistence type="predicted"/>
<dbReference type="EMBL" id="CP065047">
    <property type="protein sequence ID" value="QPI35738.1"/>
    <property type="molecule type" value="Genomic_DNA"/>
</dbReference>
<evidence type="ECO:0000256" key="1">
    <source>
        <dbReference type="SAM" id="Phobius"/>
    </source>
</evidence>